<evidence type="ECO:0000313" key="2">
    <source>
        <dbReference type="EMBL" id="GEY44696.1"/>
    </source>
</evidence>
<dbReference type="AlphaFoldDB" id="A0A699HTN8"/>
<proteinExistence type="predicted"/>
<sequence length="409" mass="47348">ENNQGSVVEGIKNKEQWEGPEFQDTASSGQEREAKVFTFYRMEEEGERYFTPCYMGGLHVYDEEINLKSFMRLTKRNFGNGIITIHPELDLFLDNYKETEKFEDDWDHLLDIDFGNVLEINEAGLPPFICKIRKKEEEAIKQVKGEALKEKEDPVAFVILIRLEDKINLSALVDTGSEINVMPNQRETRYVRELCHEFNATFEFDEVVADVELMTKKAIKFRLCGKAYAMSILDFAKLIGLYTGAKIQEYGFETYFIGGLRNDDDYSADQYWLNISSEETLTLSRRSAKTIRKHVLRVLQKMITYGLCQRTTSYDKKKRVGTQRGSLICCGQFVTKIAKRLGILSDETNDHKKKDLEFRKRSIKCVEAKYDALHKEMRRTLDRGERELNAGVKYGALQPTVTPSHNDEH</sequence>
<feature type="compositionally biased region" description="Polar residues" evidence="1">
    <location>
        <begin position="399"/>
        <end position="409"/>
    </location>
</feature>
<feature type="region of interest" description="Disordered" evidence="1">
    <location>
        <begin position="390"/>
        <end position="409"/>
    </location>
</feature>
<name>A0A699HTN8_TANCI</name>
<protein>
    <submittedName>
        <fullName evidence="2">Uncharacterized protein</fullName>
    </submittedName>
</protein>
<gene>
    <name evidence="2" type="ORF">Tci_416670</name>
</gene>
<comment type="caution">
    <text evidence="2">The sequence shown here is derived from an EMBL/GenBank/DDBJ whole genome shotgun (WGS) entry which is preliminary data.</text>
</comment>
<feature type="non-terminal residue" evidence="2">
    <location>
        <position position="1"/>
    </location>
</feature>
<evidence type="ECO:0000256" key="1">
    <source>
        <dbReference type="SAM" id="MobiDB-lite"/>
    </source>
</evidence>
<organism evidence="2">
    <name type="scientific">Tanacetum cinerariifolium</name>
    <name type="common">Dalmatian daisy</name>
    <name type="synonym">Chrysanthemum cinerariifolium</name>
    <dbReference type="NCBI Taxonomy" id="118510"/>
    <lineage>
        <taxon>Eukaryota</taxon>
        <taxon>Viridiplantae</taxon>
        <taxon>Streptophyta</taxon>
        <taxon>Embryophyta</taxon>
        <taxon>Tracheophyta</taxon>
        <taxon>Spermatophyta</taxon>
        <taxon>Magnoliopsida</taxon>
        <taxon>eudicotyledons</taxon>
        <taxon>Gunneridae</taxon>
        <taxon>Pentapetalae</taxon>
        <taxon>asterids</taxon>
        <taxon>campanulids</taxon>
        <taxon>Asterales</taxon>
        <taxon>Asteraceae</taxon>
        <taxon>Asteroideae</taxon>
        <taxon>Anthemideae</taxon>
        <taxon>Anthemidinae</taxon>
        <taxon>Tanacetum</taxon>
    </lineage>
</organism>
<accession>A0A699HTN8</accession>
<reference evidence="2" key="1">
    <citation type="journal article" date="2019" name="Sci. Rep.">
        <title>Draft genome of Tanacetum cinerariifolium, the natural source of mosquito coil.</title>
        <authorList>
            <person name="Yamashiro T."/>
            <person name="Shiraishi A."/>
            <person name="Satake H."/>
            <person name="Nakayama K."/>
        </authorList>
    </citation>
    <scope>NUCLEOTIDE SEQUENCE</scope>
</reference>
<feature type="region of interest" description="Disordered" evidence="1">
    <location>
        <begin position="1"/>
        <end position="30"/>
    </location>
</feature>
<dbReference type="EMBL" id="BKCJ010179281">
    <property type="protein sequence ID" value="GEY44696.1"/>
    <property type="molecule type" value="Genomic_DNA"/>
</dbReference>